<dbReference type="SUPFAM" id="SSF51366">
    <property type="entry name" value="Ribulose-phoshate binding barrel"/>
    <property type="match status" value="1"/>
</dbReference>
<dbReference type="Gene3D" id="3.20.20.70">
    <property type="entry name" value="Aldolase class I"/>
    <property type="match status" value="1"/>
</dbReference>
<organism evidence="3 4">
    <name type="scientific">Bacillus methanolicus PB1</name>
    <dbReference type="NCBI Taxonomy" id="997296"/>
    <lineage>
        <taxon>Bacteria</taxon>
        <taxon>Bacillati</taxon>
        <taxon>Bacillota</taxon>
        <taxon>Bacilli</taxon>
        <taxon>Bacillales</taxon>
        <taxon>Bacillaceae</taxon>
        <taxon>Bacillus</taxon>
    </lineage>
</organism>
<dbReference type="PATRIC" id="fig|997296.3.peg.2504"/>
<name>I3DVJ0_BACMT</name>
<dbReference type="eggNOG" id="COG0284">
    <property type="taxonomic scope" value="Bacteria"/>
</dbReference>
<dbReference type="InterPro" id="IPR013785">
    <property type="entry name" value="Aldolase_TIM"/>
</dbReference>
<dbReference type="AlphaFoldDB" id="I3DVJ0"/>
<protein>
    <submittedName>
        <fullName evidence="3">Orotidine 5'-phosphate decarboxylase</fullName>
        <ecNumber evidence="3">4.1.1.23</ecNumber>
    </submittedName>
</protein>
<gene>
    <name evidence="3" type="ORF">PB1_11894</name>
</gene>
<dbReference type="GO" id="GO:0004590">
    <property type="term" value="F:orotidine-5'-phosphate decarboxylase activity"/>
    <property type="evidence" value="ECO:0007669"/>
    <property type="project" value="UniProtKB-EC"/>
</dbReference>
<dbReference type="EC" id="4.1.1.23" evidence="3"/>
<dbReference type="Pfam" id="PF00215">
    <property type="entry name" value="OMPdecase"/>
    <property type="match status" value="1"/>
</dbReference>
<proteinExistence type="predicted"/>
<dbReference type="EMBL" id="AFEU01000003">
    <property type="protein sequence ID" value="EIJ78261.1"/>
    <property type="molecule type" value="Genomic_DNA"/>
</dbReference>
<dbReference type="InterPro" id="IPR011060">
    <property type="entry name" value="RibuloseP-bd_barrel"/>
</dbReference>
<feature type="domain" description="Orotidine 5'-phosphate decarboxylase" evidence="2">
    <location>
        <begin position="50"/>
        <end position="271"/>
    </location>
</feature>
<dbReference type="InterPro" id="IPR001754">
    <property type="entry name" value="OMPdeCOase_dom"/>
</dbReference>
<dbReference type="Proteomes" id="UP000010523">
    <property type="component" value="Unassembled WGS sequence"/>
</dbReference>
<evidence type="ECO:0000313" key="4">
    <source>
        <dbReference type="Proteomes" id="UP000010523"/>
    </source>
</evidence>
<accession>I3DVJ0</accession>
<keyword evidence="1 3" id="KW-0456">Lyase</keyword>
<comment type="caution">
    <text evidence="3">The sequence shown here is derived from an EMBL/GenBank/DDBJ whole genome shotgun (WGS) entry which is preliminary data.</text>
</comment>
<dbReference type="STRING" id="997296.PB1_11894"/>
<evidence type="ECO:0000259" key="2">
    <source>
        <dbReference type="SMART" id="SM00934"/>
    </source>
</evidence>
<keyword evidence="4" id="KW-1185">Reference proteome</keyword>
<reference evidence="3 4" key="1">
    <citation type="journal article" date="2012" name="Appl. Environ. Microbiol.">
        <title>Genome Sequence of Thermotolerant Bacillus methanolicus: Features and Regulation Related to Methylotrophy and Production of L-Lysine and L-Glutamate from Methanol.</title>
        <authorList>
            <person name="Heggeset T.M."/>
            <person name="Krog A."/>
            <person name="Balzer S."/>
            <person name="Wentzel A."/>
            <person name="Ellingsen T.E."/>
            <person name="Brautaset T."/>
        </authorList>
    </citation>
    <scope>NUCLEOTIDE SEQUENCE [LARGE SCALE GENOMIC DNA]</scope>
    <source>
        <strain evidence="3 4">PB1</strain>
    </source>
</reference>
<evidence type="ECO:0000313" key="3">
    <source>
        <dbReference type="EMBL" id="EIJ78261.1"/>
    </source>
</evidence>
<dbReference type="GO" id="GO:0006207">
    <property type="term" value="P:'de novo' pyrimidine nucleobase biosynthetic process"/>
    <property type="evidence" value="ECO:0007669"/>
    <property type="project" value="InterPro"/>
</dbReference>
<dbReference type="SMART" id="SM00934">
    <property type="entry name" value="OMPdecase"/>
    <property type="match status" value="1"/>
</dbReference>
<sequence length="283" mass="30363">MNNVLIKYCNLEFEQKTSSALCQNLQEFGSGRTKKGGYQLAEINFRSQYGIIPALDLESVDAIRRVVEETCEVEGVVGYKLGIAGALRLGLANAVQSIREITDLPILYDHQKAGLDIPDMAKKFCAICREAGVDALVLFPLAGPTAVEEFVVHTQRQGLCPIVGGDFPMTEYKFSGGGYVTDDGPIRILEHAVKLGANHFIIPSTNLNGIRRVNEILSASDRKPALFMTGIGSMGGSITDAFAAAPGCSCYAITGRAVYASDNPKEAAKILGAEALNFALLKK</sequence>
<evidence type="ECO:0000256" key="1">
    <source>
        <dbReference type="ARBA" id="ARBA00023239"/>
    </source>
</evidence>